<feature type="signal peptide" evidence="1">
    <location>
        <begin position="1"/>
        <end position="23"/>
    </location>
</feature>
<dbReference type="EMBL" id="LAZP02000250">
    <property type="protein sequence ID" value="PFH58849.1"/>
    <property type="molecule type" value="Genomic_DNA"/>
</dbReference>
<dbReference type="Proteomes" id="UP000037136">
    <property type="component" value="Unassembled WGS sequence"/>
</dbReference>
<dbReference type="AlphaFoldDB" id="A0A2A9PBR0"/>
<keyword evidence="1" id="KW-0732">Signal</keyword>
<keyword evidence="3" id="KW-1185">Reference proteome</keyword>
<proteinExistence type="predicted"/>
<organism evidence="2 3">
    <name type="scientific">Ophiocordyceps unilateralis</name>
    <name type="common">Zombie-ant fungus</name>
    <name type="synonym">Torrubia unilateralis</name>
    <dbReference type="NCBI Taxonomy" id="268505"/>
    <lineage>
        <taxon>Eukaryota</taxon>
        <taxon>Fungi</taxon>
        <taxon>Dikarya</taxon>
        <taxon>Ascomycota</taxon>
        <taxon>Pezizomycotina</taxon>
        <taxon>Sordariomycetes</taxon>
        <taxon>Hypocreomycetidae</taxon>
        <taxon>Hypocreales</taxon>
        <taxon>Ophiocordycipitaceae</taxon>
        <taxon>Ophiocordyceps</taxon>
    </lineage>
</organism>
<protein>
    <submittedName>
        <fullName evidence="2">Uncharacterized protein</fullName>
    </submittedName>
</protein>
<comment type="caution">
    <text evidence="2">The sequence shown here is derived from an EMBL/GenBank/DDBJ whole genome shotgun (WGS) entry which is preliminary data.</text>
</comment>
<reference evidence="2 3" key="1">
    <citation type="journal article" date="2015" name="BMC Genomics">
        <title>Gene expression during zombie ant biting behavior reflects the complexity underlying fungal parasitic behavioral manipulation.</title>
        <authorList>
            <person name="de Bekker C."/>
            <person name="Ohm R.A."/>
            <person name="Loreto R.G."/>
            <person name="Sebastian A."/>
            <person name="Albert I."/>
            <person name="Merrow M."/>
            <person name="Brachmann A."/>
            <person name="Hughes D.P."/>
        </authorList>
    </citation>
    <scope>NUCLEOTIDE SEQUENCE [LARGE SCALE GENOMIC DNA]</scope>
    <source>
        <strain evidence="2 3">SC16a</strain>
    </source>
</reference>
<reference evidence="2 3" key="2">
    <citation type="journal article" date="2017" name="Sci. Rep.">
        <title>Ant-infecting Ophiocordyceps genomes reveal a high diversity of potential behavioral manipulation genes and a possible major role for enterotoxins.</title>
        <authorList>
            <person name="de Bekker C."/>
            <person name="Ohm R.A."/>
            <person name="Evans H.C."/>
            <person name="Brachmann A."/>
            <person name="Hughes D.P."/>
        </authorList>
    </citation>
    <scope>NUCLEOTIDE SEQUENCE [LARGE SCALE GENOMIC DNA]</scope>
    <source>
        <strain evidence="2 3">SC16a</strain>
    </source>
</reference>
<gene>
    <name evidence="2" type="ORF">XA68_13155</name>
</gene>
<feature type="chain" id="PRO_5013174091" evidence="1">
    <location>
        <begin position="24"/>
        <end position="313"/>
    </location>
</feature>
<evidence type="ECO:0000313" key="2">
    <source>
        <dbReference type="EMBL" id="PFH58849.1"/>
    </source>
</evidence>
<accession>A0A2A9PBR0</accession>
<name>A0A2A9PBR0_OPHUN</name>
<evidence type="ECO:0000256" key="1">
    <source>
        <dbReference type="SAM" id="SignalP"/>
    </source>
</evidence>
<sequence>MKLCIIRLLWAGIPVFALGPVFASRTSDVKPWPIDVPNITYSCGLLEPLEERLGDCSEEDARAMLSDSCGALKRFQNIRYALPPAFTQMLKDKMNLTSDEIRRHLRNSFYNCGRETTYQRLRWFESDGRNRTVCWPDQPDFTYHDFEEFGGVLAALFLRPETLRWAVPQRFMDLPPGFLSKHRVHYIFRASYNYKKLRRIKFNFRVLPVLGHDTLYYPGLKDVRDLFDVWGGRVGRLLFAAMRKEGGYSCSYQKGCVIDWNKRPGPGEPFQPKDHTWAIDHWLKSLGSNKPFAITFGPVSPDFAPQTLWLSVG</sequence>
<evidence type="ECO:0000313" key="3">
    <source>
        <dbReference type="Proteomes" id="UP000037136"/>
    </source>
</evidence>
<dbReference type="OrthoDB" id="4908099at2759"/>